<sequence length="85" mass="8709">MHDNHTRPVRGGIAALGLLLPSAGSLIALIVLPGLYGYGTVLLLIGIGLAVSSVLLPTTQRTLARVIIAAFLLVGLTVIVVGVTR</sequence>
<accession>A0A2S9PZ02</accession>
<name>A0A2S9PZ02_9ACTN</name>
<feature type="transmembrane region" description="Helical" evidence="1">
    <location>
        <begin position="12"/>
        <end position="32"/>
    </location>
</feature>
<keyword evidence="1" id="KW-0812">Transmembrane</keyword>
<keyword evidence="1" id="KW-0472">Membrane</keyword>
<protein>
    <submittedName>
        <fullName evidence="2">Uncharacterized protein</fullName>
    </submittedName>
</protein>
<keyword evidence="3" id="KW-1185">Reference proteome</keyword>
<dbReference type="Proteomes" id="UP000239322">
    <property type="component" value="Unassembled WGS sequence"/>
</dbReference>
<organism evidence="2 3">
    <name type="scientific">Streptomyces solincola</name>
    <dbReference type="NCBI Taxonomy" id="2100817"/>
    <lineage>
        <taxon>Bacteria</taxon>
        <taxon>Bacillati</taxon>
        <taxon>Actinomycetota</taxon>
        <taxon>Actinomycetes</taxon>
        <taxon>Kitasatosporales</taxon>
        <taxon>Streptomycetaceae</taxon>
        <taxon>Streptomyces</taxon>
    </lineage>
</organism>
<evidence type="ECO:0000313" key="2">
    <source>
        <dbReference type="EMBL" id="PRH79644.1"/>
    </source>
</evidence>
<dbReference type="AlphaFoldDB" id="A0A2S9PZ02"/>
<feature type="transmembrane region" description="Helical" evidence="1">
    <location>
        <begin position="38"/>
        <end position="56"/>
    </location>
</feature>
<dbReference type="RefSeq" id="WP_105868227.1">
    <property type="nucleotide sequence ID" value="NZ_PVLV01000107.1"/>
</dbReference>
<dbReference type="EMBL" id="PVLV01000107">
    <property type="protein sequence ID" value="PRH79644.1"/>
    <property type="molecule type" value="Genomic_DNA"/>
</dbReference>
<evidence type="ECO:0000256" key="1">
    <source>
        <dbReference type="SAM" id="Phobius"/>
    </source>
</evidence>
<comment type="caution">
    <text evidence="2">The sequence shown here is derived from an EMBL/GenBank/DDBJ whole genome shotgun (WGS) entry which is preliminary data.</text>
</comment>
<proteinExistence type="predicted"/>
<gene>
    <name evidence="2" type="ORF">C6N75_08375</name>
</gene>
<feature type="transmembrane region" description="Helical" evidence="1">
    <location>
        <begin position="63"/>
        <end position="83"/>
    </location>
</feature>
<keyword evidence="1" id="KW-1133">Transmembrane helix</keyword>
<reference evidence="2 3" key="1">
    <citation type="submission" date="2018-03" db="EMBL/GenBank/DDBJ databases">
        <title>Novel Streptomyces sp. from soil.</title>
        <authorList>
            <person name="Tan G.Y.A."/>
            <person name="Lee Z.Y."/>
        </authorList>
    </citation>
    <scope>NUCLEOTIDE SEQUENCE [LARGE SCALE GENOMIC DNA]</scope>
    <source>
        <strain evidence="2 3">ST5x</strain>
    </source>
</reference>
<evidence type="ECO:0000313" key="3">
    <source>
        <dbReference type="Proteomes" id="UP000239322"/>
    </source>
</evidence>